<dbReference type="EMBL" id="JARBHB010000012">
    <property type="protein sequence ID" value="KAJ8871948.1"/>
    <property type="molecule type" value="Genomic_DNA"/>
</dbReference>
<name>A0ABQ9GIV8_9NEOP</name>
<comment type="caution">
    <text evidence="1">The sequence shown here is derived from an EMBL/GenBank/DDBJ whole genome shotgun (WGS) entry which is preliminary data.</text>
</comment>
<dbReference type="PANTHER" id="PTHR47326">
    <property type="entry name" value="TRANSPOSABLE ELEMENT TC3 TRANSPOSASE-LIKE PROTEIN"/>
    <property type="match status" value="1"/>
</dbReference>
<reference evidence="1 2" key="1">
    <citation type="submission" date="2023-02" db="EMBL/GenBank/DDBJ databases">
        <title>LHISI_Scaffold_Assembly.</title>
        <authorList>
            <person name="Stuart O.P."/>
            <person name="Cleave R."/>
            <person name="Magrath M.J.L."/>
            <person name="Mikheyev A.S."/>
        </authorList>
    </citation>
    <scope>NUCLEOTIDE SEQUENCE [LARGE SCALE GENOMIC DNA]</scope>
    <source>
        <strain evidence="1">Daus_M_001</strain>
        <tissue evidence="1">Leg muscle</tissue>
    </source>
</reference>
<dbReference type="PANTHER" id="PTHR47326:SF1">
    <property type="entry name" value="HTH PSQ-TYPE DOMAIN-CONTAINING PROTEIN"/>
    <property type="match status" value="1"/>
</dbReference>
<organism evidence="1 2">
    <name type="scientific">Dryococelus australis</name>
    <dbReference type="NCBI Taxonomy" id="614101"/>
    <lineage>
        <taxon>Eukaryota</taxon>
        <taxon>Metazoa</taxon>
        <taxon>Ecdysozoa</taxon>
        <taxon>Arthropoda</taxon>
        <taxon>Hexapoda</taxon>
        <taxon>Insecta</taxon>
        <taxon>Pterygota</taxon>
        <taxon>Neoptera</taxon>
        <taxon>Polyneoptera</taxon>
        <taxon>Phasmatodea</taxon>
        <taxon>Verophasmatodea</taxon>
        <taxon>Anareolatae</taxon>
        <taxon>Phasmatidae</taxon>
        <taxon>Eurycanthinae</taxon>
        <taxon>Dryococelus</taxon>
    </lineage>
</organism>
<accession>A0ABQ9GIV8</accession>
<protein>
    <submittedName>
        <fullName evidence="1">Uncharacterized protein</fullName>
    </submittedName>
</protein>
<dbReference type="InterPro" id="IPR036397">
    <property type="entry name" value="RNaseH_sf"/>
</dbReference>
<gene>
    <name evidence="1" type="ORF">PR048_028288</name>
</gene>
<dbReference type="Gene3D" id="3.30.420.10">
    <property type="entry name" value="Ribonuclease H-like superfamily/Ribonuclease H"/>
    <property type="match status" value="1"/>
</dbReference>
<evidence type="ECO:0000313" key="1">
    <source>
        <dbReference type="EMBL" id="KAJ8871948.1"/>
    </source>
</evidence>
<evidence type="ECO:0000313" key="2">
    <source>
        <dbReference type="Proteomes" id="UP001159363"/>
    </source>
</evidence>
<proteinExistence type="predicted"/>
<sequence>MAIHLGLFSSLRTYNPLTRPVTSYRHGYIFLVYSAYRNRFSFPYMNAVLLADDPAQEPDLAERNPIGVDLFLSPDCAGKDNSPLTKVKRVRFPAGSPRIFACGNCAEQCRSSADFLADFQFSPPWHSGAATYSLTSPPSALKTFILVRSHVVHAVEGRRNASQAEKLPRERYPDKTPPFRRLFSRLVVKLREAGDLNPLQTQSSWSIRGGSVQCPARTPDLNNMDFSLWGYLTSDVYRNIPTTPDNMQERVVHACNALQQATLEESVLPFIQRLNVMNVRGDQPPSSPLQGTSPSLGAVCTDSDGFTRTNSPLPRLNAPAHCRFAVAVPARGGEYGWPRQKLALLVARR</sequence>
<dbReference type="Proteomes" id="UP001159363">
    <property type="component" value="Chromosome 11"/>
</dbReference>
<keyword evidence="2" id="KW-1185">Reference proteome</keyword>